<organism evidence="4 5">
    <name type="scientific">Argiope bruennichi</name>
    <name type="common">Wasp spider</name>
    <name type="synonym">Aranea bruennichi</name>
    <dbReference type="NCBI Taxonomy" id="94029"/>
    <lineage>
        <taxon>Eukaryota</taxon>
        <taxon>Metazoa</taxon>
        <taxon>Ecdysozoa</taxon>
        <taxon>Arthropoda</taxon>
        <taxon>Chelicerata</taxon>
        <taxon>Arachnida</taxon>
        <taxon>Araneae</taxon>
        <taxon>Araneomorphae</taxon>
        <taxon>Entelegynae</taxon>
        <taxon>Araneoidea</taxon>
        <taxon>Araneidae</taxon>
        <taxon>Argiope</taxon>
    </lineage>
</organism>
<dbReference type="Proteomes" id="UP000807504">
    <property type="component" value="Unassembled WGS sequence"/>
</dbReference>
<evidence type="ECO:0000313" key="4">
    <source>
        <dbReference type="EMBL" id="KAF8766646.1"/>
    </source>
</evidence>
<name>A0A8T0E5U5_ARGBR</name>
<feature type="region of interest" description="Disordered" evidence="1">
    <location>
        <begin position="159"/>
        <end position="189"/>
    </location>
</feature>
<feature type="transmembrane region" description="Helical" evidence="2">
    <location>
        <begin position="214"/>
        <end position="235"/>
    </location>
</feature>
<evidence type="ECO:0000256" key="1">
    <source>
        <dbReference type="SAM" id="MobiDB-lite"/>
    </source>
</evidence>
<feature type="chain" id="PRO_5035832869" evidence="3">
    <location>
        <begin position="26"/>
        <end position="271"/>
    </location>
</feature>
<keyword evidence="2" id="KW-1133">Transmembrane helix</keyword>
<evidence type="ECO:0000256" key="3">
    <source>
        <dbReference type="SAM" id="SignalP"/>
    </source>
</evidence>
<dbReference type="EMBL" id="JABXBU010002230">
    <property type="protein sequence ID" value="KAF8766646.1"/>
    <property type="molecule type" value="Genomic_DNA"/>
</dbReference>
<feature type="signal peptide" evidence="3">
    <location>
        <begin position="1"/>
        <end position="25"/>
    </location>
</feature>
<accession>A0A8T0E5U5</accession>
<reference evidence="4" key="1">
    <citation type="journal article" date="2020" name="bioRxiv">
        <title>Chromosome-level reference genome of the European wasp spider Argiope bruennichi: a resource for studies on range expansion and evolutionary adaptation.</title>
        <authorList>
            <person name="Sheffer M.M."/>
            <person name="Hoppe A."/>
            <person name="Krehenwinkel H."/>
            <person name="Uhl G."/>
            <person name="Kuss A.W."/>
            <person name="Jensen L."/>
            <person name="Jensen C."/>
            <person name="Gillespie R.G."/>
            <person name="Hoff K.J."/>
            <person name="Prost S."/>
        </authorList>
    </citation>
    <scope>NUCLEOTIDE SEQUENCE</scope>
</reference>
<gene>
    <name evidence="4" type="ORF">HNY73_019690</name>
</gene>
<keyword evidence="5" id="KW-1185">Reference proteome</keyword>
<keyword evidence="2" id="KW-0812">Transmembrane</keyword>
<evidence type="ECO:0000256" key="2">
    <source>
        <dbReference type="SAM" id="Phobius"/>
    </source>
</evidence>
<proteinExistence type="predicted"/>
<comment type="caution">
    <text evidence="4">The sequence shown here is derived from an EMBL/GenBank/DDBJ whole genome shotgun (WGS) entry which is preliminary data.</text>
</comment>
<dbReference type="AlphaFoldDB" id="A0A8T0E5U5"/>
<feature type="compositionally biased region" description="Basic and acidic residues" evidence="1">
    <location>
        <begin position="160"/>
        <end position="181"/>
    </location>
</feature>
<reference evidence="4" key="2">
    <citation type="submission" date="2020-06" db="EMBL/GenBank/DDBJ databases">
        <authorList>
            <person name="Sheffer M."/>
        </authorList>
    </citation>
    <scope>NUCLEOTIDE SEQUENCE</scope>
</reference>
<keyword evidence="2" id="KW-0472">Membrane</keyword>
<evidence type="ECO:0000313" key="5">
    <source>
        <dbReference type="Proteomes" id="UP000807504"/>
    </source>
</evidence>
<keyword evidence="3" id="KW-0732">Signal</keyword>
<sequence>MKSLTLLIFFFGASGILLVLSQATASDDPILLQSPSAEQPHHVQRRVMEEDDPFIGDPTIRFFLRLLLAPFSIFNPERKIHHHESKQYVDSIKNATDQTAKMKESGAFEKLNETKKSDPAFGKLKSKPKRSEEYRASHRKHFRFDSFPFVFHHPGPVIDTKIKEPADDVSPEKRSGKHETPRPAGSSTRGKNITNINFFNRRYAFIWSIEWRSLVMHIIVVMIFALIITLALLFCQTVLSMHVKKVQLQPDKFSLSKDEKFIIKQEAKSMC</sequence>
<protein>
    <submittedName>
        <fullName evidence="4">Uncharacterized protein</fullName>
    </submittedName>
</protein>